<dbReference type="STRING" id="6573.A0A210QYJ9"/>
<dbReference type="Gene3D" id="3.10.20.230">
    <property type="entry name" value="Doublecortin domain"/>
    <property type="match status" value="1"/>
</dbReference>
<evidence type="ECO:0000313" key="2">
    <source>
        <dbReference type="EMBL" id="OWF53853.1"/>
    </source>
</evidence>
<dbReference type="Pfam" id="PF03607">
    <property type="entry name" value="DCX"/>
    <property type="match status" value="1"/>
</dbReference>
<reference evidence="2 3" key="1">
    <citation type="journal article" date="2017" name="Nat. Ecol. Evol.">
        <title>Scallop genome provides insights into evolution of bilaterian karyotype and development.</title>
        <authorList>
            <person name="Wang S."/>
            <person name="Zhang J."/>
            <person name="Jiao W."/>
            <person name="Li J."/>
            <person name="Xun X."/>
            <person name="Sun Y."/>
            <person name="Guo X."/>
            <person name="Huan P."/>
            <person name="Dong B."/>
            <person name="Zhang L."/>
            <person name="Hu X."/>
            <person name="Sun X."/>
            <person name="Wang J."/>
            <person name="Zhao C."/>
            <person name="Wang Y."/>
            <person name="Wang D."/>
            <person name="Huang X."/>
            <person name="Wang R."/>
            <person name="Lv J."/>
            <person name="Li Y."/>
            <person name="Zhang Z."/>
            <person name="Liu B."/>
            <person name="Lu W."/>
            <person name="Hui Y."/>
            <person name="Liang J."/>
            <person name="Zhou Z."/>
            <person name="Hou R."/>
            <person name="Li X."/>
            <person name="Liu Y."/>
            <person name="Li H."/>
            <person name="Ning X."/>
            <person name="Lin Y."/>
            <person name="Zhao L."/>
            <person name="Xing Q."/>
            <person name="Dou J."/>
            <person name="Li Y."/>
            <person name="Mao J."/>
            <person name="Guo H."/>
            <person name="Dou H."/>
            <person name="Li T."/>
            <person name="Mu C."/>
            <person name="Jiang W."/>
            <person name="Fu Q."/>
            <person name="Fu X."/>
            <person name="Miao Y."/>
            <person name="Liu J."/>
            <person name="Yu Q."/>
            <person name="Li R."/>
            <person name="Liao H."/>
            <person name="Li X."/>
            <person name="Kong Y."/>
            <person name="Jiang Z."/>
            <person name="Chourrout D."/>
            <person name="Li R."/>
            <person name="Bao Z."/>
        </authorList>
    </citation>
    <scope>NUCLEOTIDE SEQUENCE [LARGE SCALE GENOMIC DNA]</scope>
    <source>
        <strain evidence="2 3">PY_sf001</strain>
    </source>
</reference>
<accession>A0A210QYJ9</accession>
<gene>
    <name evidence="2" type="ORF">KP79_PYT24067</name>
</gene>
<protein>
    <submittedName>
        <fullName evidence="2">Doublecortin domain-containing protein 2</fullName>
    </submittedName>
</protein>
<dbReference type="PROSITE" id="PS50309">
    <property type="entry name" value="DC"/>
    <property type="match status" value="1"/>
</dbReference>
<feature type="domain" description="Doublecortin" evidence="1">
    <location>
        <begin position="21"/>
        <end position="88"/>
    </location>
</feature>
<dbReference type="InterPro" id="IPR036572">
    <property type="entry name" value="Doublecortin_dom_sf"/>
</dbReference>
<dbReference type="GO" id="GO:0005815">
    <property type="term" value="C:microtubule organizing center"/>
    <property type="evidence" value="ECO:0007669"/>
    <property type="project" value="TreeGrafter"/>
</dbReference>
<dbReference type="Proteomes" id="UP000242188">
    <property type="component" value="Unassembled WGS sequence"/>
</dbReference>
<dbReference type="GO" id="GO:0005874">
    <property type="term" value="C:microtubule"/>
    <property type="evidence" value="ECO:0007669"/>
    <property type="project" value="TreeGrafter"/>
</dbReference>
<dbReference type="OrthoDB" id="1738954at2759"/>
<dbReference type="SMART" id="SM00537">
    <property type="entry name" value="DCX"/>
    <property type="match status" value="1"/>
</dbReference>
<dbReference type="SUPFAM" id="SSF89837">
    <property type="entry name" value="Doublecortin (DC)"/>
    <property type="match status" value="1"/>
</dbReference>
<comment type="caution">
    <text evidence="2">The sequence shown here is derived from an EMBL/GenBank/DDBJ whole genome shotgun (WGS) entry which is preliminary data.</text>
</comment>
<sequence>MSSPRSSGNSSNHLHSVPTAKSVFLCKNGDLFTPPKRMIINTSSMNTFLDEVTKKIKANECMRDVYTPKGKTHIKDLSQFENGQYYVVKPARGRFKEYK</sequence>
<dbReference type="PANTHER" id="PTHR23004">
    <property type="entry name" value="DOUBLECORTIN DOMAIN CONTAINING 2"/>
    <property type="match status" value="1"/>
</dbReference>
<dbReference type="GO" id="GO:0035556">
    <property type="term" value="P:intracellular signal transduction"/>
    <property type="evidence" value="ECO:0007669"/>
    <property type="project" value="InterPro"/>
</dbReference>
<evidence type="ECO:0000313" key="3">
    <source>
        <dbReference type="Proteomes" id="UP000242188"/>
    </source>
</evidence>
<dbReference type="EMBL" id="NEDP02001201">
    <property type="protein sequence ID" value="OWF53853.1"/>
    <property type="molecule type" value="Genomic_DNA"/>
</dbReference>
<organism evidence="2 3">
    <name type="scientific">Mizuhopecten yessoensis</name>
    <name type="common">Japanese scallop</name>
    <name type="synonym">Patinopecten yessoensis</name>
    <dbReference type="NCBI Taxonomy" id="6573"/>
    <lineage>
        <taxon>Eukaryota</taxon>
        <taxon>Metazoa</taxon>
        <taxon>Spiralia</taxon>
        <taxon>Lophotrochozoa</taxon>
        <taxon>Mollusca</taxon>
        <taxon>Bivalvia</taxon>
        <taxon>Autobranchia</taxon>
        <taxon>Pteriomorphia</taxon>
        <taxon>Pectinida</taxon>
        <taxon>Pectinoidea</taxon>
        <taxon>Pectinidae</taxon>
        <taxon>Mizuhopecten</taxon>
    </lineage>
</organism>
<evidence type="ECO:0000259" key="1">
    <source>
        <dbReference type="PROSITE" id="PS50309"/>
    </source>
</evidence>
<keyword evidence="3" id="KW-1185">Reference proteome</keyword>
<name>A0A210QYJ9_MIZYE</name>
<dbReference type="AlphaFoldDB" id="A0A210QYJ9"/>
<dbReference type="InterPro" id="IPR003533">
    <property type="entry name" value="Doublecortin_dom"/>
</dbReference>
<dbReference type="PANTHER" id="PTHR23004:SF11">
    <property type="entry name" value="PROTEIN RPI-1"/>
    <property type="match status" value="1"/>
</dbReference>
<proteinExistence type="predicted"/>